<protein>
    <submittedName>
        <fullName evidence="1">Uncharacterized protein</fullName>
    </submittedName>
</protein>
<dbReference type="AlphaFoldDB" id="A0AAN9XZK4"/>
<organism evidence="1 2">
    <name type="scientific">Parthenolecanium corni</name>
    <dbReference type="NCBI Taxonomy" id="536013"/>
    <lineage>
        <taxon>Eukaryota</taxon>
        <taxon>Metazoa</taxon>
        <taxon>Ecdysozoa</taxon>
        <taxon>Arthropoda</taxon>
        <taxon>Hexapoda</taxon>
        <taxon>Insecta</taxon>
        <taxon>Pterygota</taxon>
        <taxon>Neoptera</taxon>
        <taxon>Paraneoptera</taxon>
        <taxon>Hemiptera</taxon>
        <taxon>Sternorrhyncha</taxon>
        <taxon>Coccoidea</taxon>
        <taxon>Coccidae</taxon>
        <taxon>Parthenolecanium</taxon>
    </lineage>
</organism>
<proteinExistence type="predicted"/>
<comment type="caution">
    <text evidence="1">The sequence shown here is derived from an EMBL/GenBank/DDBJ whole genome shotgun (WGS) entry which is preliminary data.</text>
</comment>
<evidence type="ECO:0000313" key="1">
    <source>
        <dbReference type="EMBL" id="KAK7576601.1"/>
    </source>
</evidence>
<name>A0AAN9XZK4_9HEMI</name>
<gene>
    <name evidence="1" type="ORF">V9T40_012887</name>
</gene>
<evidence type="ECO:0000313" key="2">
    <source>
        <dbReference type="Proteomes" id="UP001367676"/>
    </source>
</evidence>
<sequence>MMEIIGEEKQSKNKDFHGRSLKSLKQGLGRLLGRRSVTITEYDPTYKVVYLGNVLTGWAKDEFQNGHPLAVTFIHHTPGTFFNELSRFVASVHFVVAINENFSLLWGIC</sequence>
<dbReference type="Proteomes" id="UP001367676">
    <property type="component" value="Unassembled WGS sequence"/>
</dbReference>
<reference evidence="1 2" key="1">
    <citation type="submission" date="2024-03" db="EMBL/GenBank/DDBJ databases">
        <title>Adaptation during the transition from Ophiocordyceps entomopathogen to insect associate is accompanied by gene loss and intensified selection.</title>
        <authorList>
            <person name="Ward C.M."/>
            <person name="Onetto C.A."/>
            <person name="Borneman A.R."/>
        </authorList>
    </citation>
    <scope>NUCLEOTIDE SEQUENCE [LARGE SCALE GENOMIC DNA]</scope>
    <source>
        <strain evidence="1">AWRI1</strain>
        <tissue evidence="1">Single Adult Female</tissue>
    </source>
</reference>
<dbReference type="EMBL" id="JBBCAQ010000036">
    <property type="protein sequence ID" value="KAK7576601.1"/>
    <property type="molecule type" value="Genomic_DNA"/>
</dbReference>
<keyword evidence="2" id="KW-1185">Reference proteome</keyword>
<accession>A0AAN9XZK4</accession>